<dbReference type="GO" id="GO:0016773">
    <property type="term" value="F:phosphotransferase activity, alcohol group as acceptor"/>
    <property type="evidence" value="ECO:0007669"/>
    <property type="project" value="InterPro"/>
</dbReference>
<name>A0A840KEJ0_9FLAO</name>
<dbReference type="PANTHER" id="PTHR30605">
    <property type="entry name" value="ANHYDRO-N-ACETYLMURAMIC ACID KINASE"/>
    <property type="match status" value="1"/>
</dbReference>
<protein>
    <submittedName>
        <fullName evidence="1">Anhydro-N-acetylmuramic acid kinase</fullName>
        <ecNumber evidence="1">2.7.1.170</ecNumber>
    </submittedName>
</protein>
<comment type="caution">
    <text evidence="1">The sequence shown here is derived from an EMBL/GenBank/DDBJ whole genome shotgun (WGS) entry which is preliminary data.</text>
</comment>
<dbReference type="RefSeq" id="WP_228460967.1">
    <property type="nucleotide sequence ID" value="NZ_JACHLE010000001.1"/>
</dbReference>
<sequence length="360" mass="40767">MIINSYGKFIYPMISRAIGLMSGTSLDGLDICFAQFERQDTRWNFQILEAETIPYPKIWEEKLRNSIHLNAEDLLELNSEYGFYLGQLTHEFIQKHQLENIDLIASHGHTVFHQPQKKFTLQIGDGRAIKLETGLLVIYDFRLQDVLMGGNGAPLVPIGDELLFSSYDTCLNLGGFSNISLKTNNKRIAFDIAPVNIVLNKIVQKLNKNFDENGELARTGKIDENLLAKLDSLEFYKHSYPKSLGIEWCNTHIFPLFEGIDALDLLATFTEHASRQISKVINEYHLKNILFTGGGTYNTYLVEKIREKTKAEIIIPEKEIIDYKEALIFAFMGVLRLNNKINVLSSATGSSTDHSSGIIV</sequence>
<dbReference type="GO" id="GO:0006040">
    <property type="term" value="P:amino sugar metabolic process"/>
    <property type="evidence" value="ECO:0007669"/>
    <property type="project" value="InterPro"/>
</dbReference>
<dbReference type="Pfam" id="PF03702">
    <property type="entry name" value="AnmK"/>
    <property type="match status" value="1"/>
</dbReference>
<gene>
    <name evidence="1" type="ORF">HNP38_001222</name>
</gene>
<keyword evidence="1" id="KW-0418">Kinase</keyword>
<dbReference type="EC" id="2.7.1.170" evidence="1"/>
<dbReference type="Gene3D" id="3.30.420.40">
    <property type="match status" value="2"/>
</dbReference>
<dbReference type="NCBIfam" id="NF007144">
    <property type="entry name" value="PRK09585.2-3"/>
    <property type="match status" value="1"/>
</dbReference>
<organism evidence="1 2">
    <name type="scientific">Chryseobacterium defluvii</name>
    <dbReference type="NCBI Taxonomy" id="160396"/>
    <lineage>
        <taxon>Bacteria</taxon>
        <taxon>Pseudomonadati</taxon>
        <taxon>Bacteroidota</taxon>
        <taxon>Flavobacteriia</taxon>
        <taxon>Flavobacteriales</taxon>
        <taxon>Weeksellaceae</taxon>
        <taxon>Chryseobacterium group</taxon>
        <taxon>Chryseobacterium</taxon>
    </lineage>
</organism>
<accession>A0A840KEJ0</accession>
<dbReference type="Proteomes" id="UP000592180">
    <property type="component" value="Unassembled WGS sequence"/>
</dbReference>
<dbReference type="InterPro" id="IPR005338">
    <property type="entry name" value="Anhydro_N_Ac-Mur_kinase"/>
</dbReference>
<dbReference type="GO" id="GO:0016301">
    <property type="term" value="F:kinase activity"/>
    <property type="evidence" value="ECO:0007669"/>
    <property type="project" value="UniProtKB-KW"/>
</dbReference>
<evidence type="ECO:0000313" key="2">
    <source>
        <dbReference type="Proteomes" id="UP000592180"/>
    </source>
</evidence>
<dbReference type="GO" id="GO:0005524">
    <property type="term" value="F:ATP binding"/>
    <property type="evidence" value="ECO:0007669"/>
    <property type="project" value="InterPro"/>
</dbReference>
<reference evidence="1 2" key="1">
    <citation type="submission" date="2020-08" db="EMBL/GenBank/DDBJ databases">
        <title>Functional genomics of gut bacteria from endangered species of beetles.</title>
        <authorList>
            <person name="Carlos-Shanley C."/>
        </authorList>
    </citation>
    <scope>NUCLEOTIDE SEQUENCE [LARGE SCALE GENOMIC DNA]</scope>
    <source>
        <strain evidence="1 2">S00151</strain>
    </source>
</reference>
<dbReference type="PANTHER" id="PTHR30605:SF0">
    <property type="entry name" value="ANHYDRO-N-ACETYLMURAMIC ACID KINASE"/>
    <property type="match status" value="1"/>
</dbReference>
<dbReference type="AlphaFoldDB" id="A0A840KEJ0"/>
<dbReference type="SUPFAM" id="SSF53067">
    <property type="entry name" value="Actin-like ATPase domain"/>
    <property type="match status" value="1"/>
</dbReference>
<evidence type="ECO:0000313" key="1">
    <source>
        <dbReference type="EMBL" id="MBB4805950.1"/>
    </source>
</evidence>
<keyword evidence="2" id="KW-1185">Reference proteome</keyword>
<dbReference type="EMBL" id="JACHLE010000001">
    <property type="protein sequence ID" value="MBB4805950.1"/>
    <property type="molecule type" value="Genomic_DNA"/>
</dbReference>
<dbReference type="GO" id="GO:0009254">
    <property type="term" value="P:peptidoglycan turnover"/>
    <property type="evidence" value="ECO:0007669"/>
    <property type="project" value="InterPro"/>
</dbReference>
<dbReference type="InterPro" id="IPR043129">
    <property type="entry name" value="ATPase_NBD"/>
</dbReference>
<keyword evidence="1" id="KW-0808">Transferase</keyword>
<proteinExistence type="predicted"/>